<keyword evidence="1" id="KW-0472">Membrane</keyword>
<name>A0ABU9XKI3_9BACI</name>
<dbReference type="EMBL" id="JBDIML010000002">
    <property type="protein sequence ID" value="MEN2767337.1"/>
    <property type="molecule type" value="Genomic_DNA"/>
</dbReference>
<dbReference type="InterPro" id="IPR025441">
    <property type="entry name" value="DUF4181"/>
</dbReference>
<comment type="caution">
    <text evidence="2">The sequence shown here is derived from an EMBL/GenBank/DDBJ whole genome shotgun (WGS) entry which is preliminary data.</text>
</comment>
<feature type="transmembrane region" description="Helical" evidence="1">
    <location>
        <begin position="43"/>
        <end position="62"/>
    </location>
</feature>
<organism evidence="2 3">
    <name type="scientific">Ornithinibacillus xuwenensis</name>
    <dbReference type="NCBI Taxonomy" id="3144668"/>
    <lineage>
        <taxon>Bacteria</taxon>
        <taxon>Bacillati</taxon>
        <taxon>Bacillota</taxon>
        <taxon>Bacilli</taxon>
        <taxon>Bacillales</taxon>
        <taxon>Bacillaceae</taxon>
        <taxon>Ornithinibacillus</taxon>
    </lineage>
</organism>
<dbReference type="Proteomes" id="UP001444625">
    <property type="component" value="Unassembled WGS sequence"/>
</dbReference>
<feature type="transmembrane region" description="Helical" evidence="1">
    <location>
        <begin position="69"/>
        <end position="87"/>
    </location>
</feature>
<sequence length="114" mass="13137">MGKIGLISLIIAITYLILRKIFVGDESNSEKDNKSVPEERKYIELWGSIILAVIAIPIVIFIDVKLFKCFLIIFMIAIFSFHSYIDWKYRKGSKLYIVSIITMVIGILLAYFIL</sequence>
<reference evidence="2 3" key="1">
    <citation type="submission" date="2024-05" db="EMBL/GenBank/DDBJ databases">
        <authorList>
            <person name="Haq I."/>
            <person name="Ullah Z."/>
            <person name="Ahmad R."/>
            <person name="Li M."/>
            <person name="Tong Y."/>
        </authorList>
    </citation>
    <scope>NUCLEOTIDE SEQUENCE [LARGE SCALE GENOMIC DNA]</scope>
    <source>
        <strain evidence="2 3">16A2E</strain>
    </source>
</reference>
<proteinExistence type="predicted"/>
<dbReference type="RefSeq" id="WP_345824795.1">
    <property type="nucleotide sequence ID" value="NZ_JBDIML010000002.1"/>
</dbReference>
<protein>
    <submittedName>
        <fullName evidence="2">DUF4181 domain-containing protein</fullName>
    </submittedName>
</protein>
<keyword evidence="3" id="KW-1185">Reference proteome</keyword>
<accession>A0ABU9XKI3</accession>
<keyword evidence="1" id="KW-1133">Transmembrane helix</keyword>
<evidence type="ECO:0000256" key="1">
    <source>
        <dbReference type="SAM" id="Phobius"/>
    </source>
</evidence>
<evidence type="ECO:0000313" key="3">
    <source>
        <dbReference type="Proteomes" id="UP001444625"/>
    </source>
</evidence>
<keyword evidence="1" id="KW-0812">Transmembrane</keyword>
<evidence type="ECO:0000313" key="2">
    <source>
        <dbReference type="EMBL" id="MEN2767337.1"/>
    </source>
</evidence>
<gene>
    <name evidence="2" type="ORF">ABC228_09055</name>
</gene>
<dbReference type="Pfam" id="PF13789">
    <property type="entry name" value="DUF4181"/>
    <property type="match status" value="1"/>
</dbReference>
<feature type="transmembrane region" description="Helical" evidence="1">
    <location>
        <begin position="93"/>
        <end position="113"/>
    </location>
</feature>